<sequence length="209" mass="22847">MEKIMMKQLRNTMLTGLLALLPLYLTVTLLIWLFHAVDSVAQPWLRRVIGVEVWGLGVLATAAIILIAGLIVPSVGGALFIGWMDRFLDRLPIVKGLYRGIKQIVDSFNPSNPSGFKEFVLIKQLNGEGFNAGFLTSEFSLLQEDGSRRDLASVFIPSNHLYLGAVHIVDRARIVRTEMTLQEGATFALSAGGSVKGDIRQAAASKVLP</sequence>
<dbReference type="PANTHER" id="PTHR31876:SF26">
    <property type="entry name" value="PROTEIN LIKE COV 2"/>
    <property type="match status" value="1"/>
</dbReference>
<dbReference type="Proteomes" id="UP000534783">
    <property type="component" value="Unassembled WGS sequence"/>
</dbReference>
<comment type="caution">
    <text evidence="2">The sequence shown here is derived from an EMBL/GenBank/DDBJ whole genome shotgun (WGS) entry which is preliminary data.</text>
</comment>
<keyword evidence="1" id="KW-0472">Membrane</keyword>
<reference evidence="2 3" key="1">
    <citation type="journal article" date="2020" name="Nature">
        <title>Bacterial chemolithoautotrophy via manganese oxidation.</title>
        <authorList>
            <person name="Yu H."/>
            <person name="Leadbetter J.R."/>
        </authorList>
    </citation>
    <scope>NUCLEOTIDE SEQUENCE [LARGE SCALE GENOMIC DNA]</scope>
    <source>
        <strain evidence="2 3">Mn-1</strain>
    </source>
</reference>
<accession>A0A7X6DMN6</accession>
<keyword evidence="3" id="KW-1185">Reference proteome</keyword>
<dbReference type="Pfam" id="PF04367">
    <property type="entry name" value="DUF502"/>
    <property type="match status" value="1"/>
</dbReference>
<protein>
    <submittedName>
        <fullName evidence="2">DUF502 domain-containing protein</fullName>
    </submittedName>
</protein>
<organism evidence="2 3">
    <name type="scientific">Candidatus Manganitrophus noduliformans</name>
    <dbReference type="NCBI Taxonomy" id="2606439"/>
    <lineage>
        <taxon>Bacteria</taxon>
        <taxon>Pseudomonadati</taxon>
        <taxon>Nitrospirota</taxon>
        <taxon>Nitrospiria</taxon>
        <taxon>Candidatus Troglogloeales</taxon>
        <taxon>Candidatus Manganitrophaceae</taxon>
        <taxon>Candidatus Manganitrophus</taxon>
    </lineage>
</organism>
<dbReference type="PANTHER" id="PTHR31876">
    <property type="entry name" value="COV-LIKE PROTEIN 1"/>
    <property type="match status" value="1"/>
</dbReference>
<gene>
    <name evidence="2" type="ORF">MNODULE_03205</name>
</gene>
<dbReference type="AlphaFoldDB" id="A0A7X6DMN6"/>
<keyword evidence="1" id="KW-0812">Transmembrane</keyword>
<feature type="transmembrane region" description="Helical" evidence="1">
    <location>
        <begin position="54"/>
        <end position="81"/>
    </location>
</feature>
<proteinExistence type="predicted"/>
<evidence type="ECO:0000256" key="1">
    <source>
        <dbReference type="SAM" id="Phobius"/>
    </source>
</evidence>
<name>A0A7X6DMN6_9BACT</name>
<evidence type="ECO:0000313" key="3">
    <source>
        <dbReference type="Proteomes" id="UP000534783"/>
    </source>
</evidence>
<dbReference type="EMBL" id="VTOW01000001">
    <property type="protein sequence ID" value="NKE69753.1"/>
    <property type="molecule type" value="Genomic_DNA"/>
</dbReference>
<dbReference type="InterPro" id="IPR007462">
    <property type="entry name" value="COV1-like"/>
</dbReference>
<keyword evidence="1" id="KW-1133">Transmembrane helix</keyword>
<feature type="transmembrane region" description="Helical" evidence="1">
    <location>
        <begin position="12"/>
        <end position="34"/>
    </location>
</feature>
<evidence type="ECO:0000313" key="2">
    <source>
        <dbReference type="EMBL" id="NKE69753.1"/>
    </source>
</evidence>